<evidence type="ECO:0000256" key="2">
    <source>
        <dbReference type="ARBA" id="ARBA00022559"/>
    </source>
</evidence>
<keyword evidence="3 4" id="KW-0560">Oxidoreductase</keyword>
<keyword evidence="2 4" id="KW-0575">Peroxidase</keyword>
<keyword evidence="6" id="KW-1185">Reference proteome</keyword>
<gene>
    <name evidence="5" type="ORF">ACFSQ3_00340</name>
</gene>
<sequence length="164" mass="18358">MDSPFYNLSASTPQGSRVSMRDFEGKAILIVNTATKCGLAPQFDGLEALHQRYGKQGLVVLGFPCDQFLGQEPETNDTVEEACRVNHGVTFQLMAKSDVNGKNTNEVFKYLKSQLGGFLGSRIKWNFTKFLVDRNGKPFKRYAPNTKPQSFEDDIKLLLGSNKR</sequence>
<dbReference type="PROSITE" id="PS51355">
    <property type="entry name" value="GLUTATHIONE_PEROXID_3"/>
    <property type="match status" value="1"/>
</dbReference>
<evidence type="ECO:0000256" key="1">
    <source>
        <dbReference type="ARBA" id="ARBA00006926"/>
    </source>
</evidence>
<name>A0ABW5NDW7_9SPHI</name>
<dbReference type="PROSITE" id="PS00460">
    <property type="entry name" value="GLUTATHIONE_PEROXID_1"/>
    <property type="match status" value="1"/>
</dbReference>
<dbReference type="PRINTS" id="PR01011">
    <property type="entry name" value="GLUTPROXDASE"/>
</dbReference>
<dbReference type="PIRSF" id="PIRSF000303">
    <property type="entry name" value="Glutathion_perox"/>
    <property type="match status" value="1"/>
</dbReference>
<comment type="similarity">
    <text evidence="1 4">Belongs to the glutathione peroxidase family.</text>
</comment>
<dbReference type="PANTHER" id="PTHR11592">
    <property type="entry name" value="GLUTATHIONE PEROXIDASE"/>
    <property type="match status" value="1"/>
</dbReference>
<dbReference type="GO" id="GO:0004601">
    <property type="term" value="F:peroxidase activity"/>
    <property type="evidence" value="ECO:0007669"/>
    <property type="project" value="UniProtKB-KW"/>
</dbReference>
<dbReference type="SUPFAM" id="SSF52833">
    <property type="entry name" value="Thioredoxin-like"/>
    <property type="match status" value="1"/>
</dbReference>
<evidence type="ECO:0000256" key="3">
    <source>
        <dbReference type="ARBA" id="ARBA00023002"/>
    </source>
</evidence>
<organism evidence="5 6">
    <name type="scientific">Sphingobacterium corticis</name>
    <dbReference type="NCBI Taxonomy" id="1812823"/>
    <lineage>
        <taxon>Bacteria</taxon>
        <taxon>Pseudomonadati</taxon>
        <taxon>Bacteroidota</taxon>
        <taxon>Sphingobacteriia</taxon>
        <taxon>Sphingobacteriales</taxon>
        <taxon>Sphingobacteriaceae</taxon>
        <taxon>Sphingobacterium</taxon>
    </lineage>
</organism>
<dbReference type="Proteomes" id="UP001597393">
    <property type="component" value="Unassembled WGS sequence"/>
</dbReference>
<evidence type="ECO:0000256" key="4">
    <source>
        <dbReference type="RuleBase" id="RU000499"/>
    </source>
</evidence>
<dbReference type="InterPro" id="IPR036249">
    <property type="entry name" value="Thioredoxin-like_sf"/>
</dbReference>
<reference evidence="6" key="1">
    <citation type="journal article" date="2019" name="Int. J. Syst. Evol. Microbiol.">
        <title>The Global Catalogue of Microorganisms (GCM) 10K type strain sequencing project: providing services to taxonomists for standard genome sequencing and annotation.</title>
        <authorList>
            <consortium name="The Broad Institute Genomics Platform"/>
            <consortium name="The Broad Institute Genome Sequencing Center for Infectious Disease"/>
            <person name="Wu L."/>
            <person name="Ma J."/>
        </authorList>
    </citation>
    <scope>NUCLEOTIDE SEQUENCE [LARGE SCALE GENOMIC DNA]</scope>
    <source>
        <strain evidence="6">KCTC 42248</strain>
    </source>
</reference>
<dbReference type="EMBL" id="JBHUMA010000003">
    <property type="protein sequence ID" value="MFD2597381.1"/>
    <property type="molecule type" value="Genomic_DNA"/>
</dbReference>
<dbReference type="PANTHER" id="PTHR11592:SF78">
    <property type="entry name" value="GLUTATHIONE PEROXIDASE"/>
    <property type="match status" value="1"/>
</dbReference>
<dbReference type="Gene3D" id="3.40.30.10">
    <property type="entry name" value="Glutaredoxin"/>
    <property type="match status" value="1"/>
</dbReference>
<evidence type="ECO:0000313" key="6">
    <source>
        <dbReference type="Proteomes" id="UP001597393"/>
    </source>
</evidence>
<dbReference type="InterPro" id="IPR000889">
    <property type="entry name" value="Glutathione_peroxidase"/>
</dbReference>
<dbReference type="Pfam" id="PF00255">
    <property type="entry name" value="GSHPx"/>
    <property type="match status" value="1"/>
</dbReference>
<protein>
    <recommendedName>
        <fullName evidence="4">Glutathione peroxidase</fullName>
    </recommendedName>
</protein>
<accession>A0ABW5NDW7</accession>
<dbReference type="CDD" id="cd00340">
    <property type="entry name" value="GSH_Peroxidase"/>
    <property type="match status" value="1"/>
</dbReference>
<proteinExistence type="inferred from homology"/>
<dbReference type="RefSeq" id="WP_380866506.1">
    <property type="nucleotide sequence ID" value="NZ_JBHUMA010000003.1"/>
</dbReference>
<dbReference type="InterPro" id="IPR029759">
    <property type="entry name" value="GPX_AS"/>
</dbReference>
<comment type="caution">
    <text evidence="5">The sequence shown here is derived from an EMBL/GenBank/DDBJ whole genome shotgun (WGS) entry which is preliminary data.</text>
</comment>
<evidence type="ECO:0000313" key="5">
    <source>
        <dbReference type="EMBL" id="MFD2597381.1"/>
    </source>
</evidence>